<comment type="caution">
    <text evidence="1">The sequence shown here is derived from an EMBL/GenBank/DDBJ whole genome shotgun (WGS) entry which is preliminary data.</text>
</comment>
<dbReference type="RefSeq" id="WP_207335347.1">
    <property type="nucleotide sequence ID" value="NZ_JAFMYU010000006.1"/>
</dbReference>
<evidence type="ECO:0000313" key="2">
    <source>
        <dbReference type="Proteomes" id="UP000664795"/>
    </source>
</evidence>
<accession>A0A939G5G2</accession>
<reference evidence="1 2" key="1">
    <citation type="submission" date="2021-03" db="EMBL/GenBank/DDBJ databases">
        <title>Fibrella sp. HMF5036 genome sequencing and assembly.</title>
        <authorList>
            <person name="Kang H."/>
            <person name="Kim H."/>
            <person name="Bae S."/>
            <person name="Joh K."/>
        </authorList>
    </citation>
    <scope>NUCLEOTIDE SEQUENCE [LARGE SCALE GENOMIC DNA]</scope>
    <source>
        <strain evidence="1 2">HMF5036</strain>
    </source>
</reference>
<evidence type="ECO:0000313" key="1">
    <source>
        <dbReference type="EMBL" id="MBO0931385.1"/>
    </source>
</evidence>
<dbReference type="Proteomes" id="UP000664795">
    <property type="component" value="Unassembled WGS sequence"/>
</dbReference>
<name>A0A939G5G2_9BACT</name>
<keyword evidence="2" id="KW-1185">Reference proteome</keyword>
<dbReference type="AlphaFoldDB" id="A0A939G5G2"/>
<organism evidence="1 2">
    <name type="scientific">Fibrella aquatilis</name>
    <dbReference type="NCBI Taxonomy" id="2817059"/>
    <lineage>
        <taxon>Bacteria</taxon>
        <taxon>Pseudomonadati</taxon>
        <taxon>Bacteroidota</taxon>
        <taxon>Cytophagia</taxon>
        <taxon>Cytophagales</taxon>
        <taxon>Spirosomataceae</taxon>
        <taxon>Fibrella</taxon>
    </lineage>
</organism>
<gene>
    <name evidence="1" type="ORF">J2I48_10290</name>
</gene>
<dbReference type="EMBL" id="JAFMYU010000006">
    <property type="protein sequence ID" value="MBO0931385.1"/>
    <property type="molecule type" value="Genomic_DNA"/>
</dbReference>
<proteinExistence type="predicted"/>
<sequence>MLRFFLTLSLCLISLGLLAQNRTYTYLIYHKLSPGLTVQDALPVEREWRAVNQAAVDEGNMIGWYMMAKQMTSNPNPAEYDYVTVIVSPSMNIKGGSPAAMAKLYGDSVQTRMASLNARDRATAPVVKMEVWETAGAYAFSPDFTPEKAPVVVFNYMKPYDPKAPWLDIMDAMKAGATNRLKDGSLSGWAFSKLILPNGSEKGYSLLVAQIGTNPAAIANQLVFTGESAKAHTQSRQTFDIVRQEVFRVMEFTNRPGTTAGK</sequence>
<protein>
    <submittedName>
        <fullName evidence="1">Uncharacterized protein</fullName>
    </submittedName>
</protein>